<dbReference type="PROSITE" id="PS51450">
    <property type="entry name" value="LRR"/>
    <property type="match status" value="1"/>
</dbReference>
<reference evidence="5 6" key="1">
    <citation type="submission" date="2017-03" db="EMBL/GenBank/DDBJ databases">
        <title>An alternative strategy for trypanosome survival in the mammalian bloodstream revealed through genome and transcriptome analysis of the ubiquitous bovine parasite Trypanosoma (Megatrypanum) theileri.</title>
        <authorList>
            <person name="Kelly S."/>
            <person name="Ivens A."/>
            <person name="Mott A."/>
            <person name="O'Neill E."/>
            <person name="Emms D."/>
            <person name="Macleod O."/>
            <person name="Voorheis P."/>
            <person name="Matthews J."/>
            <person name="Matthews K."/>
            <person name="Carrington M."/>
        </authorList>
    </citation>
    <scope>NUCLEOTIDE SEQUENCE [LARGE SCALE GENOMIC DNA]</scope>
    <source>
        <strain evidence="5">Edinburgh</strain>
    </source>
</reference>
<dbReference type="EMBL" id="NBCO01000007">
    <property type="protein sequence ID" value="ORC90766.1"/>
    <property type="molecule type" value="Genomic_DNA"/>
</dbReference>
<dbReference type="OrthoDB" id="120976at2759"/>
<dbReference type="VEuPathDB" id="TriTrypDB:TM35_000071900"/>
<dbReference type="SUPFAM" id="SSF52047">
    <property type="entry name" value="RNI-like"/>
    <property type="match status" value="1"/>
</dbReference>
<dbReference type="GO" id="GO:0005829">
    <property type="term" value="C:cytosol"/>
    <property type="evidence" value="ECO:0007669"/>
    <property type="project" value="TreeGrafter"/>
</dbReference>
<dbReference type="GO" id="GO:0031267">
    <property type="term" value="F:small GTPase binding"/>
    <property type="evidence" value="ECO:0007669"/>
    <property type="project" value="TreeGrafter"/>
</dbReference>
<proteinExistence type="predicted"/>
<feature type="compositionally biased region" description="Low complexity" evidence="4">
    <location>
        <begin position="154"/>
        <end position="171"/>
    </location>
</feature>
<dbReference type="InterPro" id="IPR001611">
    <property type="entry name" value="Leu-rich_rpt"/>
</dbReference>
<dbReference type="Pfam" id="PF13516">
    <property type="entry name" value="LRR_6"/>
    <property type="match status" value="2"/>
</dbReference>
<dbReference type="InterPro" id="IPR027038">
    <property type="entry name" value="RanGap"/>
</dbReference>
<evidence type="ECO:0000313" key="5">
    <source>
        <dbReference type="EMBL" id="ORC90766.1"/>
    </source>
</evidence>
<keyword evidence="1" id="KW-0343">GTPase activation</keyword>
<dbReference type="RefSeq" id="XP_028884832.1">
    <property type="nucleotide sequence ID" value="XM_029023636.1"/>
</dbReference>
<sequence length="261" mass="29178">MTEGMTQMPPKEQYAHLCTAAGCHANTQLMKDLPNTVEGLGTLRKLDLSRSMLRRTDVEPLVQAILRHCRSLQVLNLSHNYLTDDSVIQICETLVENSPMLETLDLSDNPLSNKTGRYLARFVYSMPSLKNIKVQKTLMSENILLAPSSISKPQQSSVHKTQTTTTTMVSSTRDDNFGNMAKGCVSSVHDCTREDGRVKSTKQQWAALKTLWRAATLAAPHSDNYSALATLISMTQEDDDDTTQVQQNIFTTIRCAQRHQF</sequence>
<dbReference type="SMART" id="SM00368">
    <property type="entry name" value="LRR_RI"/>
    <property type="match status" value="2"/>
</dbReference>
<comment type="caution">
    <text evidence="5">The sequence shown here is derived from an EMBL/GenBank/DDBJ whole genome shotgun (WGS) entry which is preliminary data.</text>
</comment>
<evidence type="ECO:0000313" key="6">
    <source>
        <dbReference type="Proteomes" id="UP000192257"/>
    </source>
</evidence>
<keyword evidence="6" id="KW-1185">Reference proteome</keyword>
<dbReference type="InterPro" id="IPR032675">
    <property type="entry name" value="LRR_dom_sf"/>
</dbReference>
<keyword evidence="2" id="KW-0433">Leucine-rich repeat</keyword>
<evidence type="ECO:0000256" key="2">
    <source>
        <dbReference type="ARBA" id="ARBA00022614"/>
    </source>
</evidence>
<evidence type="ECO:0000256" key="1">
    <source>
        <dbReference type="ARBA" id="ARBA00022468"/>
    </source>
</evidence>
<dbReference type="GO" id="GO:0005634">
    <property type="term" value="C:nucleus"/>
    <property type="evidence" value="ECO:0007669"/>
    <property type="project" value="TreeGrafter"/>
</dbReference>
<organism evidence="5 6">
    <name type="scientific">Trypanosoma theileri</name>
    <dbReference type="NCBI Taxonomy" id="67003"/>
    <lineage>
        <taxon>Eukaryota</taxon>
        <taxon>Discoba</taxon>
        <taxon>Euglenozoa</taxon>
        <taxon>Kinetoplastea</taxon>
        <taxon>Metakinetoplastina</taxon>
        <taxon>Trypanosomatida</taxon>
        <taxon>Trypanosomatidae</taxon>
        <taxon>Trypanosoma</taxon>
    </lineage>
</organism>
<keyword evidence="3" id="KW-0677">Repeat</keyword>
<dbReference type="GO" id="GO:0005096">
    <property type="term" value="F:GTPase activator activity"/>
    <property type="evidence" value="ECO:0007669"/>
    <property type="project" value="UniProtKB-KW"/>
</dbReference>
<dbReference type="PANTHER" id="PTHR24113:SF12">
    <property type="entry name" value="RAN GTPASE-ACTIVATING PROTEIN 1"/>
    <property type="match status" value="1"/>
</dbReference>
<evidence type="ECO:0000256" key="3">
    <source>
        <dbReference type="ARBA" id="ARBA00022737"/>
    </source>
</evidence>
<dbReference type="Gene3D" id="3.80.10.10">
    <property type="entry name" value="Ribonuclease Inhibitor"/>
    <property type="match status" value="1"/>
</dbReference>
<dbReference type="AlphaFoldDB" id="A0A1X0P1E0"/>
<protein>
    <submittedName>
        <fullName evidence="5">Putative calpain-like cysteine peptidase</fullName>
    </submittedName>
</protein>
<dbReference type="GO" id="GO:0048471">
    <property type="term" value="C:perinuclear region of cytoplasm"/>
    <property type="evidence" value="ECO:0007669"/>
    <property type="project" value="TreeGrafter"/>
</dbReference>
<dbReference type="PANTHER" id="PTHR24113">
    <property type="entry name" value="RAN GTPASE-ACTIVATING PROTEIN 1"/>
    <property type="match status" value="1"/>
</dbReference>
<dbReference type="GO" id="GO:0006913">
    <property type="term" value="P:nucleocytoplasmic transport"/>
    <property type="evidence" value="ECO:0007669"/>
    <property type="project" value="TreeGrafter"/>
</dbReference>
<feature type="region of interest" description="Disordered" evidence="4">
    <location>
        <begin position="154"/>
        <end position="173"/>
    </location>
</feature>
<accession>A0A1X0P1E0</accession>
<name>A0A1X0P1E0_9TRYP</name>
<dbReference type="GeneID" id="39983416"/>
<gene>
    <name evidence="5" type="ORF">TM35_000071900</name>
</gene>
<dbReference type="Proteomes" id="UP000192257">
    <property type="component" value="Unassembled WGS sequence"/>
</dbReference>
<evidence type="ECO:0000256" key="4">
    <source>
        <dbReference type="SAM" id="MobiDB-lite"/>
    </source>
</evidence>